<dbReference type="EMBL" id="JAPEUY010000012">
    <property type="protein sequence ID" value="KAJ4367388.1"/>
    <property type="molecule type" value="Genomic_DNA"/>
</dbReference>
<dbReference type="SUPFAM" id="SSF54197">
    <property type="entry name" value="HIT-like"/>
    <property type="match status" value="1"/>
</dbReference>
<evidence type="ECO:0000256" key="3">
    <source>
        <dbReference type="PROSITE-ProRule" id="PRU00464"/>
    </source>
</evidence>
<dbReference type="GO" id="GO:0009117">
    <property type="term" value="P:nucleotide metabolic process"/>
    <property type="evidence" value="ECO:0007669"/>
    <property type="project" value="TreeGrafter"/>
</dbReference>
<feature type="short sequence motif" description="Histidine triad motif" evidence="2 3">
    <location>
        <begin position="97"/>
        <end position="101"/>
    </location>
</feature>
<sequence>MNEADLHYPPDVCPFCNIAAAFPCPESSLWSSRAENLGRCVPGEEEANYEKTSPSSFVVLRSRDVVAFLDILPMTGGVTDYNIVQNNGARAAQVVPHVHFHIIPRPGTMPEIRNKSWTMFGRGQRDDLDDEEGAKLASEMRKVLREEVAKMKSGEKEANPLKPSQHYKNMAMNSNSNDAPSSSDGHLVYTALRDGTITLNIHISGSCTTKHLCNVFFLDQQTGNINFEPSSQSAPPAMLQEHGLFTDIDRFADICLKQRVPNQGDDTFKAWRSQVLSVIKEECGAQWAPYKN</sequence>
<dbReference type="InterPro" id="IPR019808">
    <property type="entry name" value="Histidine_triad_CS"/>
</dbReference>
<proteinExistence type="predicted"/>
<gene>
    <name evidence="5" type="ORF">N0V83_006970</name>
</gene>
<dbReference type="InterPro" id="IPR001310">
    <property type="entry name" value="Histidine_triad_HIT"/>
</dbReference>
<dbReference type="PANTHER" id="PTHR46648">
    <property type="entry name" value="HIT FAMILY PROTEIN 1"/>
    <property type="match status" value="1"/>
</dbReference>
<protein>
    <recommendedName>
        <fullName evidence="4">HIT domain-containing protein</fullName>
    </recommendedName>
</protein>
<evidence type="ECO:0000313" key="5">
    <source>
        <dbReference type="EMBL" id="KAJ4367388.1"/>
    </source>
</evidence>
<evidence type="ECO:0000259" key="4">
    <source>
        <dbReference type="PROSITE" id="PS51084"/>
    </source>
</evidence>
<dbReference type="AlphaFoldDB" id="A0A9W8Y4H8"/>
<feature type="active site" description="Tele-AMP-histidine intermediate" evidence="1">
    <location>
        <position position="99"/>
    </location>
</feature>
<evidence type="ECO:0000256" key="1">
    <source>
        <dbReference type="PIRSR" id="PIRSR601310-1"/>
    </source>
</evidence>
<organism evidence="5 6">
    <name type="scientific">Neocucurbitaria cava</name>
    <dbReference type="NCBI Taxonomy" id="798079"/>
    <lineage>
        <taxon>Eukaryota</taxon>
        <taxon>Fungi</taxon>
        <taxon>Dikarya</taxon>
        <taxon>Ascomycota</taxon>
        <taxon>Pezizomycotina</taxon>
        <taxon>Dothideomycetes</taxon>
        <taxon>Pleosporomycetidae</taxon>
        <taxon>Pleosporales</taxon>
        <taxon>Pleosporineae</taxon>
        <taxon>Cucurbitariaceae</taxon>
        <taxon>Neocucurbitaria</taxon>
    </lineage>
</organism>
<name>A0A9W8Y4H8_9PLEO</name>
<comment type="caution">
    <text evidence="5">The sequence shown here is derived from an EMBL/GenBank/DDBJ whole genome shotgun (WGS) entry which is preliminary data.</text>
</comment>
<dbReference type="Gene3D" id="3.30.428.10">
    <property type="entry name" value="HIT-like"/>
    <property type="match status" value="1"/>
</dbReference>
<dbReference type="OrthoDB" id="1915375at2759"/>
<dbReference type="GO" id="GO:0003824">
    <property type="term" value="F:catalytic activity"/>
    <property type="evidence" value="ECO:0007669"/>
    <property type="project" value="InterPro"/>
</dbReference>
<dbReference type="InterPro" id="IPR011146">
    <property type="entry name" value="HIT-like"/>
</dbReference>
<dbReference type="PROSITE" id="PS00892">
    <property type="entry name" value="HIT_1"/>
    <property type="match status" value="1"/>
</dbReference>
<reference evidence="5" key="1">
    <citation type="submission" date="2022-10" db="EMBL/GenBank/DDBJ databases">
        <title>Tapping the CABI collections for fungal endophytes: first genome assemblies for Collariella, Neodidymelliopsis, Ascochyta clinopodiicola, Didymella pomorum, Didymosphaeria variabile, Neocosmospora piperis and Neocucurbitaria cava.</title>
        <authorList>
            <person name="Hill R."/>
        </authorList>
    </citation>
    <scope>NUCLEOTIDE SEQUENCE</scope>
    <source>
        <strain evidence="5">IMI 356814</strain>
    </source>
</reference>
<dbReference type="Proteomes" id="UP001140560">
    <property type="component" value="Unassembled WGS sequence"/>
</dbReference>
<dbReference type="InterPro" id="IPR036265">
    <property type="entry name" value="HIT-like_sf"/>
</dbReference>
<accession>A0A9W8Y4H8</accession>
<dbReference type="PANTHER" id="PTHR46648:SF2">
    <property type="entry name" value="HIT DOMAIN-CONTAINING PROTEIN"/>
    <property type="match status" value="1"/>
</dbReference>
<dbReference type="PROSITE" id="PS51084">
    <property type="entry name" value="HIT_2"/>
    <property type="match status" value="1"/>
</dbReference>
<keyword evidence="6" id="KW-1185">Reference proteome</keyword>
<evidence type="ECO:0000256" key="2">
    <source>
        <dbReference type="PIRSR" id="PIRSR601310-3"/>
    </source>
</evidence>
<feature type="domain" description="HIT" evidence="4">
    <location>
        <begin position="81"/>
        <end position="117"/>
    </location>
</feature>
<evidence type="ECO:0000313" key="6">
    <source>
        <dbReference type="Proteomes" id="UP001140560"/>
    </source>
</evidence>
<dbReference type="Pfam" id="PF01230">
    <property type="entry name" value="HIT"/>
    <property type="match status" value="1"/>
</dbReference>